<dbReference type="InterPro" id="IPR017441">
    <property type="entry name" value="Protein_kinase_ATP_BS"/>
</dbReference>
<dbReference type="PRINTS" id="PR00320">
    <property type="entry name" value="GPROTEINBRPT"/>
</dbReference>
<feature type="repeat" description="WD" evidence="6">
    <location>
        <begin position="1110"/>
        <end position="1144"/>
    </location>
</feature>
<dbReference type="CDD" id="cd00200">
    <property type="entry name" value="WD40"/>
    <property type="match status" value="1"/>
</dbReference>
<dbReference type="Proteomes" id="UP000010798">
    <property type="component" value="Chromosome"/>
</dbReference>
<keyword evidence="9" id="KW-1133">Transmembrane helix</keyword>
<feature type="repeat" description="WD" evidence="6">
    <location>
        <begin position="1062"/>
        <end position="1103"/>
    </location>
</feature>
<dbReference type="PANTHER" id="PTHR22847:SF637">
    <property type="entry name" value="WD REPEAT DOMAIN 5B"/>
    <property type="match status" value="1"/>
</dbReference>
<evidence type="ECO:0000256" key="4">
    <source>
        <dbReference type="ARBA" id="ARBA00022741"/>
    </source>
</evidence>
<dbReference type="Gene3D" id="3.30.200.20">
    <property type="entry name" value="Phosphorylase Kinase, domain 1"/>
    <property type="match status" value="1"/>
</dbReference>
<evidence type="ECO:0000256" key="5">
    <source>
        <dbReference type="ARBA" id="ARBA00022840"/>
    </source>
</evidence>
<dbReference type="InterPro" id="IPR008271">
    <property type="entry name" value="Ser/Thr_kinase_AS"/>
</dbReference>
<dbReference type="SMART" id="SM00320">
    <property type="entry name" value="WD40"/>
    <property type="match status" value="11"/>
</dbReference>
<feature type="repeat" description="WD" evidence="6">
    <location>
        <begin position="1145"/>
        <end position="1186"/>
    </location>
</feature>
<dbReference type="InterPro" id="IPR000719">
    <property type="entry name" value="Prot_kinase_dom"/>
</dbReference>
<dbReference type="KEGG" id="saci:Sinac_4145"/>
<evidence type="ECO:0000256" key="8">
    <source>
        <dbReference type="SAM" id="MobiDB-lite"/>
    </source>
</evidence>
<dbReference type="GO" id="GO:0004674">
    <property type="term" value="F:protein serine/threonine kinase activity"/>
    <property type="evidence" value="ECO:0007669"/>
    <property type="project" value="UniProtKB-KW"/>
</dbReference>
<evidence type="ECO:0000256" key="2">
    <source>
        <dbReference type="ARBA" id="ARBA00022574"/>
    </source>
</evidence>
<keyword evidence="3" id="KW-0677">Repeat</keyword>
<dbReference type="InterPro" id="IPR036322">
    <property type="entry name" value="WD40_repeat_dom_sf"/>
</dbReference>
<dbReference type="PROSITE" id="PS50011">
    <property type="entry name" value="PROTEIN_KINASE_DOM"/>
    <property type="match status" value="1"/>
</dbReference>
<feature type="binding site" evidence="7">
    <location>
        <position position="121"/>
    </location>
    <ligand>
        <name>ATP</name>
        <dbReference type="ChEBI" id="CHEBI:30616"/>
    </ligand>
</feature>
<dbReference type="eggNOG" id="COG0515">
    <property type="taxonomic scope" value="Bacteria"/>
</dbReference>
<dbReference type="Pfam" id="PF07714">
    <property type="entry name" value="PK_Tyr_Ser-Thr"/>
    <property type="match status" value="1"/>
</dbReference>
<name>L0DHM9_SINAD</name>
<dbReference type="Gene3D" id="2.130.10.10">
    <property type="entry name" value="YVTN repeat-like/Quinoprotein amine dehydrogenase"/>
    <property type="match status" value="4"/>
</dbReference>
<gene>
    <name evidence="11" type="ordered locus">Sinac_4145</name>
</gene>
<dbReference type="SUPFAM" id="SSF56112">
    <property type="entry name" value="Protein kinase-like (PK-like)"/>
    <property type="match status" value="1"/>
</dbReference>
<evidence type="ECO:0000313" key="11">
    <source>
        <dbReference type="EMBL" id="AGA28355.1"/>
    </source>
</evidence>
<accession>L0DHM9</accession>
<evidence type="ECO:0000256" key="9">
    <source>
        <dbReference type="SAM" id="Phobius"/>
    </source>
</evidence>
<keyword evidence="4 7" id="KW-0547">Nucleotide-binding</keyword>
<evidence type="ECO:0000256" key="6">
    <source>
        <dbReference type="PROSITE-ProRule" id="PRU00221"/>
    </source>
</evidence>
<dbReference type="SMART" id="SM00220">
    <property type="entry name" value="S_TKc"/>
    <property type="match status" value="1"/>
</dbReference>
<dbReference type="PROSITE" id="PS50294">
    <property type="entry name" value="WD_REPEATS_REGION"/>
    <property type="match status" value="5"/>
</dbReference>
<keyword evidence="5 7" id="KW-0067">ATP-binding</keyword>
<feature type="transmembrane region" description="Helical" evidence="9">
    <location>
        <begin position="444"/>
        <end position="466"/>
    </location>
</feature>
<keyword evidence="12" id="KW-1185">Reference proteome</keyword>
<feature type="repeat" description="WD" evidence="6">
    <location>
        <begin position="572"/>
        <end position="613"/>
    </location>
</feature>
<feature type="region of interest" description="Disordered" evidence="8">
    <location>
        <begin position="216"/>
        <end position="248"/>
    </location>
</feature>
<dbReference type="Pfam" id="PF00400">
    <property type="entry name" value="WD40"/>
    <property type="match status" value="10"/>
</dbReference>
<dbReference type="Gene3D" id="1.10.510.10">
    <property type="entry name" value="Transferase(Phosphotransferase) domain 1"/>
    <property type="match status" value="1"/>
</dbReference>
<dbReference type="RefSeq" id="WP_015247484.1">
    <property type="nucleotide sequence ID" value="NC_019892.1"/>
</dbReference>
<dbReference type="InterPro" id="IPR001245">
    <property type="entry name" value="Ser-Thr/Tyr_kinase_cat_dom"/>
</dbReference>
<evidence type="ECO:0000313" key="12">
    <source>
        <dbReference type="Proteomes" id="UP000010798"/>
    </source>
</evidence>
<feature type="compositionally biased region" description="Polar residues" evidence="8">
    <location>
        <begin position="225"/>
        <end position="238"/>
    </location>
</feature>
<evidence type="ECO:0000256" key="1">
    <source>
        <dbReference type="ARBA" id="ARBA00022527"/>
    </source>
</evidence>
<dbReference type="InterPro" id="IPR020472">
    <property type="entry name" value="WD40_PAC1"/>
</dbReference>
<dbReference type="CDD" id="cd14014">
    <property type="entry name" value="STKc_PknB_like"/>
    <property type="match status" value="1"/>
</dbReference>
<dbReference type="PROSITE" id="PS00107">
    <property type="entry name" value="PROTEIN_KINASE_ATP"/>
    <property type="match status" value="1"/>
</dbReference>
<dbReference type="InterPro" id="IPR019775">
    <property type="entry name" value="WD40_repeat_CS"/>
</dbReference>
<feature type="repeat" description="WD" evidence="6">
    <location>
        <begin position="1195"/>
        <end position="1222"/>
    </location>
</feature>
<dbReference type="GO" id="GO:0005524">
    <property type="term" value="F:ATP binding"/>
    <property type="evidence" value="ECO:0007669"/>
    <property type="project" value="UniProtKB-UniRule"/>
</dbReference>
<dbReference type="AlphaFoldDB" id="L0DHM9"/>
<keyword evidence="9" id="KW-0472">Membrane</keyword>
<dbReference type="OrthoDB" id="500858at2"/>
<keyword evidence="1" id="KW-0723">Serine/threonine-protein kinase</keyword>
<dbReference type="eggNOG" id="COG2319">
    <property type="taxonomic scope" value="Bacteria"/>
</dbReference>
<dbReference type="PANTHER" id="PTHR22847">
    <property type="entry name" value="WD40 REPEAT PROTEIN"/>
    <property type="match status" value="1"/>
</dbReference>
<protein>
    <submittedName>
        <fullName evidence="11">WD40 repeat-containing protein</fullName>
    </submittedName>
</protein>
<dbReference type="EMBL" id="CP003364">
    <property type="protein sequence ID" value="AGA28355.1"/>
    <property type="molecule type" value="Genomic_DNA"/>
</dbReference>
<dbReference type="STRING" id="886293.Sinac_4145"/>
<proteinExistence type="predicted"/>
<feature type="domain" description="Protein kinase" evidence="10">
    <location>
        <begin position="92"/>
        <end position="419"/>
    </location>
</feature>
<keyword evidence="2 6" id="KW-0853">WD repeat</keyword>
<feature type="repeat" description="WD" evidence="6">
    <location>
        <begin position="1020"/>
        <end position="1061"/>
    </location>
</feature>
<reference evidence="11 12" key="1">
    <citation type="submission" date="2012-02" db="EMBL/GenBank/DDBJ databases">
        <title>Complete sequence of chromosome of Singulisphaera acidiphila DSM 18658.</title>
        <authorList>
            <consortium name="US DOE Joint Genome Institute (JGI-PGF)"/>
            <person name="Lucas S."/>
            <person name="Copeland A."/>
            <person name="Lapidus A."/>
            <person name="Glavina del Rio T."/>
            <person name="Dalin E."/>
            <person name="Tice H."/>
            <person name="Bruce D."/>
            <person name="Goodwin L."/>
            <person name="Pitluck S."/>
            <person name="Peters L."/>
            <person name="Ovchinnikova G."/>
            <person name="Chertkov O."/>
            <person name="Kyrpides N."/>
            <person name="Mavromatis K."/>
            <person name="Ivanova N."/>
            <person name="Brettin T."/>
            <person name="Detter J.C."/>
            <person name="Han C."/>
            <person name="Larimer F."/>
            <person name="Land M."/>
            <person name="Hauser L."/>
            <person name="Markowitz V."/>
            <person name="Cheng J.-F."/>
            <person name="Hugenholtz P."/>
            <person name="Woyke T."/>
            <person name="Wu D."/>
            <person name="Tindall B."/>
            <person name="Pomrenke H."/>
            <person name="Brambilla E."/>
            <person name="Klenk H.-P."/>
            <person name="Eisen J.A."/>
        </authorList>
    </citation>
    <scope>NUCLEOTIDE SEQUENCE [LARGE SCALE GENOMIC DNA]</scope>
    <source>
        <strain evidence="12">ATCC BAA-1392 / DSM 18658 / VKM B-2454 / MOB10</strain>
    </source>
</reference>
<dbReference type="PROSITE" id="PS00678">
    <property type="entry name" value="WD_REPEATS_1"/>
    <property type="match status" value="1"/>
</dbReference>
<evidence type="ECO:0000259" key="10">
    <source>
        <dbReference type="PROSITE" id="PS50011"/>
    </source>
</evidence>
<dbReference type="PROSITE" id="PS00108">
    <property type="entry name" value="PROTEIN_KINASE_ST"/>
    <property type="match status" value="1"/>
</dbReference>
<keyword evidence="9" id="KW-0812">Transmembrane</keyword>
<evidence type="ECO:0000256" key="7">
    <source>
        <dbReference type="PROSITE-ProRule" id="PRU10141"/>
    </source>
</evidence>
<dbReference type="HOGENOM" id="CLU_005857_0_0_0"/>
<dbReference type="SUPFAM" id="SSF50978">
    <property type="entry name" value="WD40 repeat-like"/>
    <property type="match status" value="2"/>
</dbReference>
<evidence type="ECO:0000256" key="3">
    <source>
        <dbReference type="ARBA" id="ARBA00022737"/>
    </source>
</evidence>
<dbReference type="InterPro" id="IPR001680">
    <property type="entry name" value="WD40_rpt"/>
</dbReference>
<dbReference type="InterPro" id="IPR011009">
    <property type="entry name" value="Kinase-like_dom_sf"/>
</dbReference>
<sequence length="1222" mass="131931">MNGLDGSGSAFTPDSDTDIDSAIVEWAAELAERVRAGEQVDLSTLAVEHPERAEVLRRLLPAIKAMARHARSLAGRRPSASFPGGRRTLGEFQFVREIGRGGMGVVYEAIQSPLNRSVALKVLPVVAASDPRQFERFQLEARAAACLRHPHIVPVFGVGCEDEVPYYAMQFIEGRSLAEILLALRSLEGLAVPDGDRHDPGPDALALALATDLTRLPHGLPTPETPTTGAPKSDSPVTPTGLPEPTATRCRAYPRTIAGLGLQVAKALEHAHESRVIHRDIKPGNLLLDGRGHLWVSDFGLARFLGDARLTQSGDLMGTLRYMSPEQALGRHVVIDGRTDVYSLGVTLYELLTLRAAFEGTDRADILQALARGEPTAPRRLNAAVPRDLETIVLKAMAREPADRYQTARDLAADLARFLDGRPITARRPSLVDRTAKLAARNRGIVIAVTLLSALALIGLVGGLAWSNNWLSRHNKQLSLAQNRSNQLARQAEGHRIDAEHQRDLAERRRWFAERHFHGAQLRLAGEALENGRFERAQDILHDLESSPDATDTRDFAWHSLWRLACQTVEPMYGHDRGVSALAIAPDGQTLVTGDHGGTIRLWNVASGQPLGSLVGHTVDVNGLAFTSDGRFLASAASSDLTARSEVFLWELSTRRITTRLAKRDGWLINALRFGPGDASLWTHISSKTRPGSQVFGYNLARDDASKADEAQRWDSRDQVNMTPDGHVVAIVPVEAGERDRWLIRDTGTGRVDWVMNGSHNTQIPFAASADSRIVAAAIPGGDVVCRDARTGSELARLATGASVFKLAFSPDGRTLAAGCESGFVHLFNLSTKREQRLPVGEAGRVKPTFVLAFAPDGMKLATSVWAVPGGSTRVTIWDVATGRRQAEYPGRQDRVSNLAFAPDGRSVLIVSGAILRRWCLEPEPEPASPSGHADEAWSVAFSHDGRLLASGADDTDDSNTIKLWDPATGRLTRQWSGGRGTVASLAFSPDGRLLVTGHLEPTNNVRLWETASGRMLATLTGHTDGVRSVAFHPDGALLASAGSDRTVRIWDVVTRRCRSELRGHTMTVQGLAFAPDRSALASASSDGSVRLWHVGSGRLLRILQGPQKLTAVAFAPDGEVVAAADEDGTLTQWNPATGERRGVIHSEDGVVRALAFAPDSQALAAAGEGGMIEVWDAVTGQRLLTLPGQQHQLVHSLAFSPDGRILASCDHGGSVRIWRGP</sequence>
<keyword evidence="1" id="KW-0418">Kinase</keyword>
<dbReference type="InterPro" id="IPR015943">
    <property type="entry name" value="WD40/YVTN_repeat-like_dom_sf"/>
</dbReference>
<organism evidence="11 12">
    <name type="scientific">Singulisphaera acidiphila (strain ATCC BAA-1392 / DSM 18658 / VKM B-2454 / MOB10)</name>
    <dbReference type="NCBI Taxonomy" id="886293"/>
    <lineage>
        <taxon>Bacteria</taxon>
        <taxon>Pseudomonadati</taxon>
        <taxon>Planctomycetota</taxon>
        <taxon>Planctomycetia</taxon>
        <taxon>Isosphaerales</taxon>
        <taxon>Isosphaeraceae</taxon>
        <taxon>Singulisphaera</taxon>
    </lineage>
</organism>
<dbReference type="PROSITE" id="PS50082">
    <property type="entry name" value="WD_REPEATS_2"/>
    <property type="match status" value="6"/>
</dbReference>
<keyword evidence="1" id="KW-0808">Transferase</keyword>